<gene>
    <name evidence="2" type="ORF">M9458_046947</name>
</gene>
<protein>
    <submittedName>
        <fullName evidence="2">Uncharacterized protein</fullName>
    </submittedName>
</protein>
<feature type="region of interest" description="Disordered" evidence="1">
    <location>
        <begin position="41"/>
        <end position="60"/>
    </location>
</feature>
<name>A0ABD0ND85_CIRMR</name>
<evidence type="ECO:0000256" key="1">
    <source>
        <dbReference type="SAM" id="MobiDB-lite"/>
    </source>
</evidence>
<feature type="non-terminal residue" evidence="2">
    <location>
        <position position="60"/>
    </location>
</feature>
<evidence type="ECO:0000313" key="3">
    <source>
        <dbReference type="Proteomes" id="UP001529510"/>
    </source>
</evidence>
<feature type="non-terminal residue" evidence="2">
    <location>
        <position position="1"/>
    </location>
</feature>
<dbReference type="EMBL" id="JAMKFB020000023">
    <property type="protein sequence ID" value="KAL0158871.1"/>
    <property type="molecule type" value="Genomic_DNA"/>
</dbReference>
<keyword evidence="3" id="KW-1185">Reference proteome</keyword>
<reference evidence="2 3" key="1">
    <citation type="submission" date="2024-05" db="EMBL/GenBank/DDBJ databases">
        <title>Genome sequencing and assembly of Indian major carp, Cirrhinus mrigala (Hamilton, 1822).</title>
        <authorList>
            <person name="Mohindra V."/>
            <person name="Chowdhury L.M."/>
            <person name="Lal K."/>
            <person name="Jena J.K."/>
        </authorList>
    </citation>
    <scope>NUCLEOTIDE SEQUENCE [LARGE SCALE GENOMIC DNA]</scope>
    <source>
        <strain evidence="2">CM1030</strain>
        <tissue evidence="2">Blood</tissue>
    </source>
</reference>
<evidence type="ECO:0000313" key="2">
    <source>
        <dbReference type="EMBL" id="KAL0158871.1"/>
    </source>
</evidence>
<accession>A0ABD0ND85</accession>
<dbReference type="AlphaFoldDB" id="A0ABD0ND85"/>
<sequence>GRIAELGKIQPQVENLCSQTERLAAEPGAPDIMRPSVTALASRHSTTTQELKTRQQDITT</sequence>
<proteinExistence type="predicted"/>
<feature type="compositionally biased region" description="Basic and acidic residues" evidence="1">
    <location>
        <begin position="51"/>
        <end position="60"/>
    </location>
</feature>
<organism evidence="2 3">
    <name type="scientific">Cirrhinus mrigala</name>
    <name type="common">Mrigala</name>
    <dbReference type="NCBI Taxonomy" id="683832"/>
    <lineage>
        <taxon>Eukaryota</taxon>
        <taxon>Metazoa</taxon>
        <taxon>Chordata</taxon>
        <taxon>Craniata</taxon>
        <taxon>Vertebrata</taxon>
        <taxon>Euteleostomi</taxon>
        <taxon>Actinopterygii</taxon>
        <taxon>Neopterygii</taxon>
        <taxon>Teleostei</taxon>
        <taxon>Ostariophysi</taxon>
        <taxon>Cypriniformes</taxon>
        <taxon>Cyprinidae</taxon>
        <taxon>Labeoninae</taxon>
        <taxon>Labeonini</taxon>
        <taxon>Cirrhinus</taxon>
    </lineage>
</organism>
<dbReference type="Proteomes" id="UP001529510">
    <property type="component" value="Unassembled WGS sequence"/>
</dbReference>
<comment type="caution">
    <text evidence="2">The sequence shown here is derived from an EMBL/GenBank/DDBJ whole genome shotgun (WGS) entry which is preliminary data.</text>
</comment>